<name>A0A2T9XYX8_9FUNG</name>
<proteinExistence type="inferred from homology"/>
<keyword evidence="7 9" id="KW-0496">Mitochondrion</keyword>
<dbReference type="PANTHER" id="PTHR12022:SF0">
    <property type="entry name" value="CYTOCHROME B-C1 COMPLEX SUBUNIT 7"/>
    <property type="match status" value="1"/>
</dbReference>
<gene>
    <name evidence="10" type="ORF">BB560_007083</name>
</gene>
<comment type="function">
    <text evidence="9">Component of the ubiquinol-cytochrome c oxidoreductase, a multisubunit transmembrane complex that is part of the mitochondrial electron transport chain which drives oxidative phosphorylation.</text>
</comment>
<dbReference type="PIRSF" id="PIRSF000022">
    <property type="entry name" value="Bc1_14K"/>
    <property type="match status" value="1"/>
</dbReference>
<dbReference type="FunFam" id="1.10.1090.10:FF:000001">
    <property type="entry name" value="Cytochrome b-c1 complex subunit 7"/>
    <property type="match status" value="1"/>
</dbReference>
<keyword evidence="11" id="KW-1185">Reference proteome</keyword>
<dbReference type="PANTHER" id="PTHR12022">
    <property type="entry name" value="UBIQUINOL-CYTOCHROME C REDUCTASE COMPLEX 14 KD PROTEIN"/>
    <property type="match status" value="1"/>
</dbReference>
<dbReference type="SUPFAM" id="SSF81524">
    <property type="entry name" value="14 kDa protein of cytochrome bc1 complex (Ubiquinol-cytochrome c reductase)"/>
    <property type="match status" value="1"/>
</dbReference>
<dbReference type="OrthoDB" id="425749at2759"/>
<evidence type="ECO:0000256" key="3">
    <source>
        <dbReference type="ARBA" id="ARBA00022448"/>
    </source>
</evidence>
<keyword evidence="3 9" id="KW-0813">Transport</keyword>
<keyword evidence="8 9" id="KW-0472">Membrane</keyword>
<reference evidence="10 11" key="1">
    <citation type="journal article" date="2018" name="MBio">
        <title>Comparative Genomics Reveals the Core Gene Toolbox for the Fungus-Insect Symbiosis.</title>
        <authorList>
            <person name="Wang Y."/>
            <person name="Stata M."/>
            <person name="Wang W."/>
            <person name="Stajich J.E."/>
            <person name="White M.M."/>
            <person name="Moncalvo J.M."/>
        </authorList>
    </citation>
    <scope>NUCLEOTIDE SEQUENCE [LARGE SCALE GENOMIC DNA]</scope>
    <source>
        <strain evidence="10 11">SC-DP-2</strain>
    </source>
</reference>
<organism evidence="10 11">
    <name type="scientific">Smittium megazygosporum</name>
    <dbReference type="NCBI Taxonomy" id="133381"/>
    <lineage>
        <taxon>Eukaryota</taxon>
        <taxon>Fungi</taxon>
        <taxon>Fungi incertae sedis</taxon>
        <taxon>Zoopagomycota</taxon>
        <taxon>Kickxellomycotina</taxon>
        <taxon>Harpellomycetes</taxon>
        <taxon>Harpellales</taxon>
        <taxon>Legeriomycetaceae</taxon>
        <taxon>Smittium</taxon>
    </lineage>
</organism>
<evidence type="ECO:0000256" key="4">
    <source>
        <dbReference type="ARBA" id="ARBA00022660"/>
    </source>
</evidence>
<keyword evidence="6 9" id="KW-0249">Electron transport</keyword>
<accession>A0A2T9XYX8</accession>
<comment type="caution">
    <text evidence="10">The sequence shown here is derived from an EMBL/GenBank/DDBJ whole genome shotgun (WGS) entry which is preliminary data.</text>
</comment>
<dbReference type="GO" id="GO:0045275">
    <property type="term" value="C:respiratory chain complex III"/>
    <property type="evidence" value="ECO:0007669"/>
    <property type="project" value="InterPro"/>
</dbReference>
<evidence type="ECO:0000256" key="9">
    <source>
        <dbReference type="PIRNR" id="PIRNR000022"/>
    </source>
</evidence>
<evidence type="ECO:0000256" key="6">
    <source>
        <dbReference type="ARBA" id="ARBA00022982"/>
    </source>
</evidence>
<comment type="subcellular location">
    <subcellularLocation>
        <location evidence="1">Mitochondrion inner membrane</location>
        <topology evidence="1">Peripheral membrane protein</topology>
        <orientation evidence="1">Matrix side</orientation>
    </subcellularLocation>
</comment>
<evidence type="ECO:0000256" key="1">
    <source>
        <dbReference type="ARBA" id="ARBA00004443"/>
    </source>
</evidence>
<dbReference type="GO" id="GO:0006122">
    <property type="term" value="P:mitochondrial electron transport, ubiquinol to cytochrome c"/>
    <property type="evidence" value="ECO:0007669"/>
    <property type="project" value="InterPro"/>
</dbReference>
<dbReference type="STRING" id="133381.A0A2T9XYX8"/>
<comment type="similarity">
    <text evidence="2 9">Belongs to the UQCRB/QCR7 family.</text>
</comment>
<evidence type="ECO:0000313" key="10">
    <source>
        <dbReference type="EMBL" id="PVU85277.1"/>
    </source>
</evidence>
<dbReference type="InterPro" id="IPR036544">
    <property type="entry name" value="QCR7_sf"/>
</dbReference>
<protein>
    <recommendedName>
        <fullName evidence="9">Cytochrome b-c1 complex subunit 7</fullName>
    </recommendedName>
</protein>
<dbReference type="EMBL" id="MBFS01003692">
    <property type="protein sequence ID" value="PVU85277.1"/>
    <property type="molecule type" value="Genomic_DNA"/>
</dbReference>
<evidence type="ECO:0000256" key="5">
    <source>
        <dbReference type="ARBA" id="ARBA00022792"/>
    </source>
</evidence>
<keyword evidence="5 9" id="KW-0999">Mitochondrion inner membrane</keyword>
<dbReference type="GO" id="GO:0005743">
    <property type="term" value="C:mitochondrial inner membrane"/>
    <property type="evidence" value="ECO:0007669"/>
    <property type="project" value="UniProtKB-SubCell"/>
</dbReference>
<dbReference type="InterPro" id="IPR003197">
    <property type="entry name" value="QCR7"/>
</dbReference>
<evidence type="ECO:0000313" key="11">
    <source>
        <dbReference type="Proteomes" id="UP000245609"/>
    </source>
</evidence>
<dbReference type="Proteomes" id="UP000245609">
    <property type="component" value="Unassembled WGS sequence"/>
</dbReference>
<dbReference type="AlphaFoldDB" id="A0A2T9XYX8"/>
<sequence length="120" mass="14082">MEALNNALVRNKVFRAVLKPFANTWVRASGYRRLGLRYDDLVMEESPEAQEALRRLPRDVMDQRIFRMKRAFQASLSASELPPSEHTKPEEDKTYFLPVIKQVKAEVREREMFDSLRVAK</sequence>
<evidence type="ECO:0000256" key="2">
    <source>
        <dbReference type="ARBA" id="ARBA00008554"/>
    </source>
</evidence>
<dbReference type="Gene3D" id="1.10.1090.10">
    <property type="entry name" value="Cytochrome b-c1 complex subunit 7"/>
    <property type="match status" value="1"/>
</dbReference>
<evidence type="ECO:0000256" key="7">
    <source>
        <dbReference type="ARBA" id="ARBA00023128"/>
    </source>
</evidence>
<keyword evidence="4 9" id="KW-0679">Respiratory chain</keyword>
<dbReference type="Pfam" id="PF02271">
    <property type="entry name" value="UCR_14kD"/>
    <property type="match status" value="1"/>
</dbReference>
<evidence type="ECO:0000256" key="8">
    <source>
        <dbReference type="ARBA" id="ARBA00023136"/>
    </source>
</evidence>